<keyword evidence="8" id="KW-0732">Signal</keyword>
<keyword evidence="2 7" id="KW-0349">Heme</keyword>
<dbReference type="PROSITE" id="PS51009">
    <property type="entry name" value="CYTCII"/>
    <property type="match status" value="1"/>
</dbReference>
<dbReference type="InterPro" id="IPR012127">
    <property type="entry name" value="Cyt_c_prime"/>
</dbReference>
<dbReference type="GO" id="GO:0042597">
    <property type="term" value="C:periplasmic space"/>
    <property type="evidence" value="ECO:0007669"/>
    <property type="project" value="InterPro"/>
</dbReference>
<keyword evidence="3 6" id="KW-0479">Metal-binding</keyword>
<feature type="binding site" description="covalent" evidence="7">
    <location>
        <position position="146"/>
    </location>
    <ligand>
        <name>heme c</name>
        <dbReference type="ChEBI" id="CHEBI:61717"/>
    </ligand>
</feature>
<feature type="binding site" description="axial binding residue" evidence="6">
    <location>
        <position position="150"/>
    </location>
    <ligand>
        <name>heme c</name>
        <dbReference type="ChEBI" id="CHEBI:61717"/>
    </ligand>
    <ligandPart>
        <name>Fe</name>
        <dbReference type="ChEBI" id="CHEBI:18248"/>
    </ligandPart>
</feature>
<feature type="chain" id="PRO_5042150988" evidence="8">
    <location>
        <begin position="25"/>
        <end position="158"/>
    </location>
</feature>
<evidence type="ECO:0000313" key="9">
    <source>
        <dbReference type="EMBL" id="MBM1712712.1"/>
    </source>
</evidence>
<dbReference type="InterPro" id="IPR015984">
    <property type="entry name" value="Cyt_c_prime_subgr"/>
</dbReference>
<dbReference type="Pfam" id="PF01322">
    <property type="entry name" value="Cytochrom_C_2"/>
    <property type="match status" value="1"/>
</dbReference>
<dbReference type="Gene3D" id="1.20.120.10">
    <property type="entry name" value="Cytochrome c/b562"/>
    <property type="match status" value="1"/>
</dbReference>
<dbReference type="GO" id="GO:0005506">
    <property type="term" value="F:iron ion binding"/>
    <property type="evidence" value="ECO:0007669"/>
    <property type="project" value="InterPro"/>
</dbReference>
<keyword evidence="1" id="KW-0813">Transport</keyword>
<dbReference type="Proteomes" id="UP000732193">
    <property type="component" value="Unassembled WGS sequence"/>
</dbReference>
<evidence type="ECO:0000256" key="6">
    <source>
        <dbReference type="PIRSR" id="PIRSR000027-1"/>
    </source>
</evidence>
<dbReference type="PRINTS" id="PR00608">
    <property type="entry name" value="CYTCHROMECII"/>
</dbReference>
<feature type="binding site" description="covalent" evidence="7">
    <location>
        <position position="149"/>
    </location>
    <ligand>
        <name>heme c</name>
        <dbReference type="ChEBI" id="CHEBI:61717"/>
    </ligand>
</feature>
<reference evidence="9 10" key="1">
    <citation type="submission" date="2021-01" db="EMBL/GenBank/DDBJ databases">
        <title>Diatom-associated Roseobacters Show Island Model of Population Structure.</title>
        <authorList>
            <person name="Qu L."/>
            <person name="Feng X."/>
            <person name="Chen Y."/>
            <person name="Li L."/>
            <person name="Wang X."/>
            <person name="Hu Z."/>
            <person name="Wang H."/>
            <person name="Luo H."/>
        </authorList>
    </citation>
    <scope>NUCLEOTIDE SEQUENCE [LARGE SCALE GENOMIC DNA]</scope>
    <source>
        <strain evidence="9 10">TR60-84</strain>
    </source>
</reference>
<evidence type="ECO:0000256" key="2">
    <source>
        <dbReference type="ARBA" id="ARBA00022617"/>
    </source>
</evidence>
<gene>
    <name evidence="9" type="ORF">JQV55_03975</name>
</gene>
<proteinExistence type="predicted"/>
<sequence>MQSFTKSKLAIAVGAALVATASIADSHATKSTNADVAARHAMMGLVGQNIGILGDTAKGEIAFNAGLVQAAATNLNMLAKIDPTTLWTAGTEQGAADLSRAKPEIWSDAAGFAQKFDDMADASAALMDVADLEGLRAGMGALGGTCKACHETYRGPKN</sequence>
<dbReference type="PIRSF" id="PIRSF000027">
    <property type="entry name" value="Cytc_c_prime"/>
    <property type="match status" value="1"/>
</dbReference>
<evidence type="ECO:0000256" key="4">
    <source>
        <dbReference type="ARBA" id="ARBA00022982"/>
    </source>
</evidence>
<evidence type="ECO:0000256" key="5">
    <source>
        <dbReference type="ARBA" id="ARBA00023004"/>
    </source>
</evidence>
<dbReference type="RefSeq" id="WP_203241316.1">
    <property type="nucleotide sequence ID" value="NZ_JAFBRH010000001.1"/>
</dbReference>
<feature type="signal peptide" evidence="8">
    <location>
        <begin position="1"/>
        <end position="24"/>
    </location>
</feature>
<evidence type="ECO:0000256" key="1">
    <source>
        <dbReference type="ARBA" id="ARBA00022448"/>
    </source>
</evidence>
<dbReference type="EMBL" id="JAFBRM010000001">
    <property type="protein sequence ID" value="MBM1712712.1"/>
    <property type="molecule type" value="Genomic_DNA"/>
</dbReference>
<evidence type="ECO:0000256" key="7">
    <source>
        <dbReference type="PIRSR" id="PIRSR000027-2"/>
    </source>
</evidence>
<accession>A0AAE2VVU5</accession>
<dbReference type="GO" id="GO:0009055">
    <property type="term" value="F:electron transfer activity"/>
    <property type="evidence" value="ECO:0007669"/>
    <property type="project" value="InterPro"/>
</dbReference>
<keyword evidence="4" id="KW-0249">Electron transport</keyword>
<organism evidence="9 10">
    <name type="scientific">Sulfitobacter geojensis</name>
    <dbReference type="NCBI Taxonomy" id="1342299"/>
    <lineage>
        <taxon>Bacteria</taxon>
        <taxon>Pseudomonadati</taxon>
        <taxon>Pseudomonadota</taxon>
        <taxon>Alphaproteobacteria</taxon>
        <taxon>Rhodobacterales</taxon>
        <taxon>Roseobacteraceae</taxon>
        <taxon>Sulfitobacter</taxon>
    </lineage>
</organism>
<evidence type="ECO:0000256" key="8">
    <source>
        <dbReference type="SAM" id="SignalP"/>
    </source>
</evidence>
<keyword evidence="5 6" id="KW-0408">Iron</keyword>
<keyword evidence="10" id="KW-1185">Reference proteome</keyword>
<dbReference type="SUPFAM" id="SSF47175">
    <property type="entry name" value="Cytochromes"/>
    <property type="match status" value="1"/>
</dbReference>
<evidence type="ECO:0000256" key="3">
    <source>
        <dbReference type="ARBA" id="ARBA00022723"/>
    </source>
</evidence>
<comment type="PTM">
    <text evidence="7">Binds 1 heme group per subunit.</text>
</comment>
<dbReference type="InterPro" id="IPR010980">
    <property type="entry name" value="Cyt_c/b562"/>
</dbReference>
<dbReference type="InterPro" id="IPR002321">
    <property type="entry name" value="Cyt_c_II"/>
</dbReference>
<evidence type="ECO:0000313" key="10">
    <source>
        <dbReference type="Proteomes" id="UP000732193"/>
    </source>
</evidence>
<protein>
    <submittedName>
        <fullName evidence="9">Cytochrome c</fullName>
    </submittedName>
</protein>
<comment type="caution">
    <text evidence="9">The sequence shown here is derived from an EMBL/GenBank/DDBJ whole genome shotgun (WGS) entry which is preliminary data.</text>
</comment>
<dbReference type="GO" id="GO:0022900">
    <property type="term" value="P:electron transport chain"/>
    <property type="evidence" value="ECO:0007669"/>
    <property type="project" value="InterPro"/>
</dbReference>
<dbReference type="AlphaFoldDB" id="A0AAE2VVU5"/>
<dbReference type="GO" id="GO:0020037">
    <property type="term" value="F:heme binding"/>
    <property type="evidence" value="ECO:0007669"/>
    <property type="project" value="InterPro"/>
</dbReference>
<name>A0AAE2VVU5_9RHOB</name>